<evidence type="ECO:0000313" key="2">
    <source>
        <dbReference type="EMBL" id="KAB4450015.1"/>
    </source>
</evidence>
<dbReference type="Proteomes" id="UP001162960">
    <property type="component" value="Chromosome"/>
</dbReference>
<dbReference type="Gene3D" id="2.30.180.10">
    <property type="entry name" value="FAS1 domain"/>
    <property type="match status" value="1"/>
</dbReference>
<protein>
    <recommendedName>
        <fullName evidence="6">Lipoprotein</fullName>
    </recommendedName>
</protein>
<organism evidence="1 4">
    <name type="scientific">Bacteroides thetaiotaomicron</name>
    <dbReference type="NCBI Taxonomy" id="818"/>
    <lineage>
        <taxon>Bacteria</taxon>
        <taxon>Pseudomonadati</taxon>
        <taxon>Bacteroidota</taxon>
        <taxon>Bacteroidia</taxon>
        <taxon>Bacteroidales</taxon>
        <taxon>Bacteroidaceae</taxon>
        <taxon>Bacteroides</taxon>
    </lineage>
</organism>
<dbReference type="InterPro" id="IPR036378">
    <property type="entry name" value="FAS1_dom_sf"/>
</dbReference>
<dbReference type="EMBL" id="WCSB01000017">
    <property type="protein sequence ID" value="KAB4450015.1"/>
    <property type="molecule type" value="Genomic_DNA"/>
</dbReference>
<reference evidence="3" key="3">
    <citation type="submission" date="2021-06" db="EMBL/GenBank/DDBJ databases">
        <title>Interrogation of the integrated mobile genetic elements in gut-associated Bacteroides with a consensus prediction approach.</title>
        <authorList>
            <person name="Campbell D.E."/>
            <person name="Leigh J.R."/>
            <person name="Kim T."/>
            <person name="England W."/>
            <person name="Whitaker R.J."/>
            <person name="Degnan P.H."/>
        </authorList>
    </citation>
    <scope>NUCLEOTIDE SEQUENCE</scope>
    <source>
        <strain evidence="3">VPI-3443</strain>
    </source>
</reference>
<dbReference type="EMBL" id="CZAP01000015">
    <property type="protein sequence ID" value="CUP88324.1"/>
    <property type="molecule type" value="Genomic_DNA"/>
</dbReference>
<evidence type="ECO:0000313" key="3">
    <source>
        <dbReference type="EMBL" id="UYU89503.1"/>
    </source>
</evidence>
<proteinExistence type="predicted"/>
<dbReference type="EMBL" id="CP083685">
    <property type="protein sequence ID" value="UYU89503.1"/>
    <property type="molecule type" value="Genomic_DNA"/>
</dbReference>
<dbReference type="Proteomes" id="UP000095576">
    <property type="component" value="Unassembled WGS sequence"/>
</dbReference>
<dbReference type="PROSITE" id="PS51257">
    <property type="entry name" value="PROKAR_LIPOPROTEIN"/>
    <property type="match status" value="1"/>
</dbReference>
<sequence length="564" mass="65241">MKDCKYIIASVVVSIGLCACSDDWNSHYSKQETVVENMNIQLVDKPVSEFLQSEPEYQDMYKLFEETGVIETVKEKELLYTMMVVNNGKEVDAETDKAFLAQSHITDAYLSPSSLQDGQRLLMWNGKYVNVSKPETDVTRSSVQEIYFNGAKVKRVIQTNNAFIYELEEYINTPKSLMEYLETLPDENYSIFKQMVLARTEKKFDKGSSTPIGIDQTGNTVYDSVFTVQSQYFKDKKLDIYSEAIHATLLVPNNDLITKALNEAHAKLDKWGLQREDSILENWIFQTAFFKEQYEKEVFEDENKIDLYSIFDQQWRTTVNKVDVNNPVQLSNGVAYKVTSLKIPTNKILIWRFKERFETLDQLTEDQIKEFYYPEYKYIGQYDKDFGENIKLNRVKFNCFPSPGYFQPNPNWPKLQYGILILNARDSTKPGRFKFRCYQMVDDPSSPTGKTPKAYLFPPGEYTFYMGFHGAHSKVDATFYINGEEIAKMTKSQISGINFDRSGGGYNELYHHNNYDRDGGEICKSFTIPEGDPIEIEVTIELPIGTTASMEPLCWCFRPTENNY</sequence>
<accession>A0A174RRR7</accession>
<name>A0A174RRR7_BACT4</name>
<evidence type="ECO:0008006" key="6">
    <source>
        <dbReference type="Google" id="ProtNLM"/>
    </source>
</evidence>
<reference evidence="2 5" key="2">
    <citation type="journal article" date="2019" name="Nat. Med.">
        <title>A library of human gut bacterial isolates paired with longitudinal multiomics data enables mechanistic microbiome research.</title>
        <authorList>
            <person name="Poyet M."/>
            <person name="Groussin M."/>
            <person name="Gibbons S.M."/>
            <person name="Avila-Pacheco J."/>
            <person name="Jiang X."/>
            <person name="Kearney S.M."/>
            <person name="Perrotta A.R."/>
            <person name="Berdy B."/>
            <person name="Zhao S."/>
            <person name="Lieberman T.D."/>
            <person name="Swanson P.K."/>
            <person name="Smith M."/>
            <person name="Roesemann S."/>
            <person name="Alexander J.E."/>
            <person name="Rich S.A."/>
            <person name="Livny J."/>
            <person name="Vlamakis H."/>
            <person name="Clish C."/>
            <person name="Bullock K."/>
            <person name="Deik A."/>
            <person name="Scott J."/>
            <person name="Pierce K.A."/>
            <person name="Xavier R.J."/>
            <person name="Alm E.J."/>
        </authorList>
    </citation>
    <scope>NUCLEOTIDE SEQUENCE [LARGE SCALE GENOMIC DNA]</scope>
    <source>
        <strain evidence="2 5">BIOML-A165</strain>
    </source>
</reference>
<dbReference type="RefSeq" id="WP_008759841.1">
    <property type="nucleotide sequence ID" value="NZ_BAABZI010000003.1"/>
</dbReference>
<reference evidence="1 4" key="1">
    <citation type="submission" date="2015-09" db="EMBL/GenBank/DDBJ databases">
        <authorList>
            <consortium name="Pathogen Informatics"/>
        </authorList>
    </citation>
    <scope>NUCLEOTIDE SEQUENCE [LARGE SCALE GENOMIC DNA]</scope>
    <source>
        <strain evidence="1 4">2789STDY5834899</strain>
    </source>
</reference>
<dbReference type="AlphaFoldDB" id="A0A174RRR7"/>
<dbReference type="SUPFAM" id="SSF82153">
    <property type="entry name" value="FAS1 domain"/>
    <property type="match status" value="1"/>
</dbReference>
<evidence type="ECO:0000313" key="5">
    <source>
        <dbReference type="Proteomes" id="UP000460317"/>
    </source>
</evidence>
<dbReference type="Proteomes" id="UP000460317">
    <property type="component" value="Unassembled WGS sequence"/>
</dbReference>
<evidence type="ECO:0000313" key="1">
    <source>
        <dbReference type="EMBL" id="CUP88324.1"/>
    </source>
</evidence>
<evidence type="ECO:0000313" key="4">
    <source>
        <dbReference type="Proteomes" id="UP000095576"/>
    </source>
</evidence>
<gene>
    <name evidence="1" type="ORF">ERS852511_03516</name>
    <name evidence="2" type="ORF">GAN93_17085</name>
    <name evidence="3" type="ORF">KQP74_16295</name>
</gene>